<dbReference type="Gene3D" id="2.60.40.1820">
    <property type="match status" value="1"/>
</dbReference>
<evidence type="ECO:0000259" key="2">
    <source>
        <dbReference type="Pfam" id="PF03168"/>
    </source>
</evidence>
<organism evidence="3 4">
    <name type="scientific">Cucurbita moschata</name>
    <name type="common">Winter crookneck squash</name>
    <name type="synonym">Cucurbita pepo var. moschata</name>
    <dbReference type="NCBI Taxonomy" id="3662"/>
    <lineage>
        <taxon>Eukaryota</taxon>
        <taxon>Viridiplantae</taxon>
        <taxon>Streptophyta</taxon>
        <taxon>Embryophyta</taxon>
        <taxon>Tracheophyta</taxon>
        <taxon>Spermatophyta</taxon>
        <taxon>Magnoliopsida</taxon>
        <taxon>eudicotyledons</taxon>
        <taxon>Gunneridae</taxon>
        <taxon>Pentapetalae</taxon>
        <taxon>rosids</taxon>
        <taxon>fabids</taxon>
        <taxon>Cucurbitales</taxon>
        <taxon>Cucurbitaceae</taxon>
        <taxon>Cucurbiteae</taxon>
        <taxon>Cucurbita</taxon>
    </lineage>
</organism>
<reference evidence="4" key="1">
    <citation type="submission" date="2025-08" db="UniProtKB">
        <authorList>
            <consortium name="RefSeq"/>
        </authorList>
    </citation>
    <scope>IDENTIFICATION</scope>
    <source>
        <tissue evidence="4">Young leaves</tissue>
    </source>
</reference>
<keyword evidence="1" id="KW-0812">Transmembrane</keyword>
<dbReference type="InterPro" id="IPR004864">
    <property type="entry name" value="LEA_2"/>
</dbReference>
<dbReference type="SUPFAM" id="SSF117070">
    <property type="entry name" value="LEA14-like"/>
    <property type="match status" value="1"/>
</dbReference>
<dbReference type="RefSeq" id="XP_022948127.1">
    <property type="nucleotide sequence ID" value="XM_023092359.1"/>
</dbReference>
<sequence>MAALNRKRRNICIAVLLSLILLVIFILILAFTVFKPKQPTITVDSLSLLDLNISLDAARFRVDLNLTLIVLLTVENPNKVAFQHSDGTAVVSYRGEEVAEAPIPSGRLSADGTEKMNLTLTMMADRLLAKSELLSDVLAGELPISTFARLPGKVMVIGVFKIRVVALSSCDLTIDIRKRNVEDQRCKYRTKL</sequence>
<protein>
    <submittedName>
        <fullName evidence="4">Uncharacterized protein LOC111451800</fullName>
    </submittedName>
</protein>
<evidence type="ECO:0000313" key="4">
    <source>
        <dbReference type="RefSeq" id="XP_022948127.1"/>
    </source>
</evidence>
<dbReference type="Pfam" id="PF03168">
    <property type="entry name" value="LEA_2"/>
    <property type="match status" value="1"/>
</dbReference>
<dbReference type="AlphaFoldDB" id="A0A6J1G8C1"/>
<proteinExistence type="predicted"/>
<gene>
    <name evidence="4" type="primary">LOC111451800</name>
</gene>
<accession>A0A6J1G8C1</accession>
<keyword evidence="3" id="KW-1185">Reference proteome</keyword>
<evidence type="ECO:0000313" key="3">
    <source>
        <dbReference type="Proteomes" id="UP000504609"/>
    </source>
</evidence>
<feature type="transmembrane region" description="Helical" evidence="1">
    <location>
        <begin position="12"/>
        <end position="34"/>
    </location>
</feature>
<keyword evidence="1" id="KW-0472">Membrane</keyword>
<feature type="domain" description="Late embryogenesis abundant protein LEA-2 subgroup" evidence="2">
    <location>
        <begin position="72"/>
        <end position="163"/>
    </location>
</feature>
<dbReference type="PANTHER" id="PTHR31852">
    <property type="entry name" value="LATE EMBRYOGENESIS ABUNDANT (LEA) HYDROXYPROLINE-RICH GLYCOPROTEIN FAMILY"/>
    <property type="match status" value="1"/>
</dbReference>
<keyword evidence="1" id="KW-1133">Transmembrane helix</keyword>
<name>A0A6J1G8C1_CUCMO</name>
<dbReference type="InterPro" id="IPR055301">
    <property type="entry name" value="Lea14-like_2"/>
</dbReference>
<evidence type="ECO:0000256" key="1">
    <source>
        <dbReference type="SAM" id="Phobius"/>
    </source>
</evidence>
<dbReference type="KEGG" id="cmos:111451800"/>
<dbReference type="Proteomes" id="UP000504609">
    <property type="component" value="Unplaced"/>
</dbReference>
<dbReference type="GeneID" id="111451800"/>